<organism evidence="2">
    <name type="scientific">Arundo donax</name>
    <name type="common">Giant reed</name>
    <name type="synonym">Donax arundinaceus</name>
    <dbReference type="NCBI Taxonomy" id="35708"/>
    <lineage>
        <taxon>Eukaryota</taxon>
        <taxon>Viridiplantae</taxon>
        <taxon>Streptophyta</taxon>
        <taxon>Embryophyta</taxon>
        <taxon>Tracheophyta</taxon>
        <taxon>Spermatophyta</taxon>
        <taxon>Magnoliopsida</taxon>
        <taxon>Liliopsida</taxon>
        <taxon>Poales</taxon>
        <taxon>Poaceae</taxon>
        <taxon>PACMAD clade</taxon>
        <taxon>Arundinoideae</taxon>
        <taxon>Arundineae</taxon>
        <taxon>Arundo</taxon>
    </lineage>
</organism>
<evidence type="ECO:0000256" key="1">
    <source>
        <dbReference type="SAM" id="MobiDB-lite"/>
    </source>
</evidence>
<sequence length="57" mass="5845">MIQRRKELSCDPATGGAAMSPERTDSQSSALMGGGSGAEEAEAPPREEEVGGLGLRL</sequence>
<dbReference type="AlphaFoldDB" id="A0A0A8XNH1"/>
<accession>A0A0A8XNH1</accession>
<name>A0A0A8XNH1_ARUDO</name>
<protein>
    <submittedName>
        <fullName evidence="2">Uncharacterized protein</fullName>
    </submittedName>
</protein>
<dbReference type="EMBL" id="GBRH01283014">
    <property type="protein sequence ID" value="JAD14881.1"/>
    <property type="molecule type" value="Transcribed_RNA"/>
</dbReference>
<proteinExistence type="predicted"/>
<feature type="region of interest" description="Disordered" evidence="1">
    <location>
        <begin position="1"/>
        <end position="57"/>
    </location>
</feature>
<reference evidence="2" key="2">
    <citation type="journal article" date="2015" name="Data Brief">
        <title>Shoot transcriptome of the giant reed, Arundo donax.</title>
        <authorList>
            <person name="Barrero R.A."/>
            <person name="Guerrero F.D."/>
            <person name="Moolhuijzen P."/>
            <person name="Goolsby J.A."/>
            <person name="Tidwell J."/>
            <person name="Bellgard S.E."/>
            <person name="Bellgard M.I."/>
        </authorList>
    </citation>
    <scope>NUCLEOTIDE SEQUENCE</scope>
    <source>
        <tissue evidence="2">Shoot tissue taken approximately 20 cm above the soil surface</tissue>
    </source>
</reference>
<reference evidence="2" key="1">
    <citation type="submission" date="2014-09" db="EMBL/GenBank/DDBJ databases">
        <authorList>
            <person name="Magalhaes I.L.F."/>
            <person name="Oliveira U."/>
            <person name="Santos F.R."/>
            <person name="Vidigal T.H.D.A."/>
            <person name="Brescovit A.D."/>
            <person name="Santos A.J."/>
        </authorList>
    </citation>
    <scope>NUCLEOTIDE SEQUENCE</scope>
    <source>
        <tissue evidence="2">Shoot tissue taken approximately 20 cm above the soil surface</tissue>
    </source>
</reference>
<evidence type="ECO:0000313" key="2">
    <source>
        <dbReference type="EMBL" id="JAD14881.1"/>
    </source>
</evidence>